<evidence type="ECO:0000313" key="3">
    <source>
        <dbReference type="Proteomes" id="UP000256345"/>
    </source>
</evidence>
<organism evidence="2 3">
    <name type="scientific">Archangium gephyra</name>
    <dbReference type="NCBI Taxonomy" id="48"/>
    <lineage>
        <taxon>Bacteria</taxon>
        <taxon>Pseudomonadati</taxon>
        <taxon>Myxococcota</taxon>
        <taxon>Myxococcia</taxon>
        <taxon>Myxococcales</taxon>
        <taxon>Cystobacterineae</taxon>
        <taxon>Archangiaceae</taxon>
        <taxon>Archangium</taxon>
    </lineage>
</organism>
<feature type="region of interest" description="Disordered" evidence="1">
    <location>
        <begin position="23"/>
        <end position="66"/>
    </location>
</feature>
<reference evidence="2 3" key="1">
    <citation type="submission" date="2018-08" db="EMBL/GenBank/DDBJ databases">
        <title>Genomic Encyclopedia of Archaeal and Bacterial Type Strains, Phase II (KMG-II): from individual species to whole genera.</title>
        <authorList>
            <person name="Goeker M."/>
        </authorList>
    </citation>
    <scope>NUCLEOTIDE SEQUENCE [LARGE SCALE GENOMIC DNA]</scope>
    <source>
        <strain evidence="2 3">DSM 2261</strain>
    </source>
</reference>
<keyword evidence="3" id="KW-1185">Reference proteome</keyword>
<evidence type="ECO:0008006" key="4">
    <source>
        <dbReference type="Google" id="ProtNLM"/>
    </source>
</evidence>
<sequence>MRSWILWMCVGLCVACGTPPVPSGPDSGNPADAGTNSDAGDLPDAGEQPDAGTSCSAPTAHGPRYPGTVRNVALEAAWAEDTRVLAADGSLARVELNGEGTRVLRLSGFSIALPAGTTITGATVRVTGRTPTAATGLTAMVRFGRTTFAQTSPERTGVAFTTSSEVHALFGPGVRWSGSLTRNLAMVSNFAMDLGFQGPAATVLEVDHVTLELLYREGTVDKTTGPLSPTVVTQASLARQWLSTDSALTVDGDPALVDAMVDHELTARLESSGYGFELPDDAAVVGIRVDVTRGSLNSEGVRDLDLRLLKNGAPTGLSRALVEEDAVWASGYETVSYGGEGDLWGQAWTIADLEAPGFGNGLRAQYPTPSGNDWAQVDAIGITVFTCP</sequence>
<evidence type="ECO:0000313" key="2">
    <source>
        <dbReference type="EMBL" id="REG33173.1"/>
    </source>
</evidence>
<name>A0ABX9K4V9_9BACT</name>
<evidence type="ECO:0000256" key="1">
    <source>
        <dbReference type="SAM" id="MobiDB-lite"/>
    </source>
</evidence>
<gene>
    <name evidence="2" type="ORF">ATI61_104463</name>
</gene>
<protein>
    <recommendedName>
        <fullName evidence="4">Lipoprotein</fullName>
    </recommendedName>
</protein>
<comment type="caution">
    <text evidence="2">The sequence shown here is derived from an EMBL/GenBank/DDBJ whole genome shotgun (WGS) entry which is preliminary data.</text>
</comment>
<dbReference type="Proteomes" id="UP000256345">
    <property type="component" value="Unassembled WGS sequence"/>
</dbReference>
<accession>A0ABX9K4V9</accession>
<dbReference type="EMBL" id="QUMU01000004">
    <property type="protein sequence ID" value="REG33173.1"/>
    <property type="molecule type" value="Genomic_DNA"/>
</dbReference>
<proteinExistence type="predicted"/>